<proteinExistence type="predicted"/>
<feature type="region of interest" description="Disordered" evidence="1">
    <location>
        <begin position="1"/>
        <end position="40"/>
    </location>
</feature>
<gene>
    <name evidence="4" type="ORF">IAA04_03740</name>
</gene>
<feature type="domain" description="GGDEF" evidence="3">
    <location>
        <begin position="75"/>
        <end position="205"/>
    </location>
</feature>
<dbReference type="Gene3D" id="3.20.20.450">
    <property type="entry name" value="EAL domain"/>
    <property type="match status" value="1"/>
</dbReference>
<dbReference type="SMART" id="SM00267">
    <property type="entry name" value="GGDEF"/>
    <property type="match status" value="1"/>
</dbReference>
<accession>A0A9D2PBH3</accession>
<dbReference type="InterPro" id="IPR050706">
    <property type="entry name" value="Cyclic-di-GMP_PDE-like"/>
</dbReference>
<dbReference type="PROSITE" id="PS50887">
    <property type="entry name" value="GGDEF"/>
    <property type="match status" value="1"/>
</dbReference>
<evidence type="ECO:0000259" key="2">
    <source>
        <dbReference type="PROSITE" id="PS50883"/>
    </source>
</evidence>
<feature type="compositionally biased region" description="Basic and acidic residues" evidence="1">
    <location>
        <begin position="1"/>
        <end position="17"/>
    </location>
</feature>
<dbReference type="InterPro" id="IPR001633">
    <property type="entry name" value="EAL_dom"/>
</dbReference>
<dbReference type="SMART" id="SM00052">
    <property type="entry name" value="EAL"/>
    <property type="match status" value="1"/>
</dbReference>
<reference evidence="4" key="2">
    <citation type="submission" date="2021-04" db="EMBL/GenBank/DDBJ databases">
        <authorList>
            <person name="Gilroy R."/>
        </authorList>
    </citation>
    <scope>NUCLEOTIDE SEQUENCE</scope>
    <source>
        <strain evidence="4">CHK183-5548</strain>
    </source>
</reference>
<dbReference type="PANTHER" id="PTHR33121:SF70">
    <property type="entry name" value="SIGNALING PROTEIN YKOW"/>
    <property type="match status" value="1"/>
</dbReference>
<dbReference type="SUPFAM" id="SSF141868">
    <property type="entry name" value="EAL domain-like"/>
    <property type="match status" value="1"/>
</dbReference>
<evidence type="ECO:0000313" key="4">
    <source>
        <dbReference type="EMBL" id="HJC47149.1"/>
    </source>
</evidence>
<dbReference type="InterPro" id="IPR000160">
    <property type="entry name" value="GGDEF_dom"/>
</dbReference>
<dbReference type="GO" id="GO:0071111">
    <property type="term" value="F:cyclic-guanylate-specific phosphodiesterase activity"/>
    <property type="evidence" value="ECO:0007669"/>
    <property type="project" value="InterPro"/>
</dbReference>
<dbReference type="PROSITE" id="PS50883">
    <property type="entry name" value="EAL"/>
    <property type="match status" value="1"/>
</dbReference>
<dbReference type="InterPro" id="IPR043128">
    <property type="entry name" value="Rev_trsase/Diguanyl_cyclase"/>
</dbReference>
<evidence type="ECO:0000256" key="1">
    <source>
        <dbReference type="SAM" id="MobiDB-lite"/>
    </source>
</evidence>
<dbReference type="AlphaFoldDB" id="A0A9D2PBH3"/>
<feature type="compositionally biased region" description="Basic and acidic residues" evidence="1">
    <location>
        <begin position="27"/>
        <end position="38"/>
    </location>
</feature>
<dbReference type="InterPro" id="IPR029787">
    <property type="entry name" value="Nucleotide_cyclase"/>
</dbReference>
<name>A0A9D2PBH3_9FIRM</name>
<organism evidence="4 5">
    <name type="scientific">Candidatus Lachnoclostridium pullistercoris</name>
    <dbReference type="NCBI Taxonomy" id="2838632"/>
    <lineage>
        <taxon>Bacteria</taxon>
        <taxon>Bacillati</taxon>
        <taxon>Bacillota</taxon>
        <taxon>Clostridia</taxon>
        <taxon>Lachnospirales</taxon>
        <taxon>Lachnospiraceae</taxon>
    </lineage>
</organism>
<dbReference type="Proteomes" id="UP000823883">
    <property type="component" value="Unassembled WGS sequence"/>
</dbReference>
<sequence length="484" mass="53671">MMGWLQKDKKQSHRERTAPSGEHRRRAADQEKMSRAQETETGAAAAANEILASGDGGDLCRRRLNSLLHSAGGTSRGVILKLHLENFKQLNEILGYDYCQNLLAQIISFLENASGSTVYRYIGVEFLIFLRHHSVGQASQLAEDILAQFDRVWKVNGTDCLCTVQIGLCPYPGYADSADDMMKLLDMALNRASAMGPNQYAVYDSQMQADFVRRQAIAQHLQSAIEKQEVEIRYRPVYNIETRRFARGEFDMRIFIPGIGMVSAPEYLPIAEDSGQVRAVEYYALHQVGTYIRRLLDAGREFDSIALPVSSILFLQEDFTEQAAALIETFQIPAGKLALELPEDVFTMGNLAVNTTLQKLSAMGAELILDNFGSGLSSITGLLDLSVNTLKLDRMLLWQLETNPKAAAVIRGLVQIVHDLGLNIIAEGVETEQQLAILNAAGCTFQQGFYYSPAVGETAMTRILGADLKSSLPVIEQEKLQLRR</sequence>
<dbReference type="PANTHER" id="PTHR33121">
    <property type="entry name" value="CYCLIC DI-GMP PHOSPHODIESTERASE PDEF"/>
    <property type="match status" value="1"/>
</dbReference>
<dbReference type="Pfam" id="PF00990">
    <property type="entry name" value="GGDEF"/>
    <property type="match status" value="1"/>
</dbReference>
<reference evidence="4" key="1">
    <citation type="journal article" date="2021" name="PeerJ">
        <title>Extensive microbial diversity within the chicken gut microbiome revealed by metagenomics and culture.</title>
        <authorList>
            <person name="Gilroy R."/>
            <person name="Ravi A."/>
            <person name="Getino M."/>
            <person name="Pursley I."/>
            <person name="Horton D.L."/>
            <person name="Alikhan N.F."/>
            <person name="Baker D."/>
            <person name="Gharbi K."/>
            <person name="Hall N."/>
            <person name="Watson M."/>
            <person name="Adriaenssens E.M."/>
            <person name="Foster-Nyarko E."/>
            <person name="Jarju S."/>
            <person name="Secka A."/>
            <person name="Antonio M."/>
            <person name="Oren A."/>
            <person name="Chaudhuri R.R."/>
            <person name="La Ragione R."/>
            <person name="Hildebrand F."/>
            <person name="Pallen M.J."/>
        </authorList>
    </citation>
    <scope>NUCLEOTIDE SEQUENCE</scope>
    <source>
        <strain evidence="4">CHK183-5548</strain>
    </source>
</reference>
<dbReference type="Gene3D" id="3.30.70.270">
    <property type="match status" value="1"/>
</dbReference>
<dbReference type="SUPFAM" id="SSF55073">
    <property type="entry name" value="Nucleotide cyclase"/>
    <property type="match status" value="1"/>
</dbReference>
<dbReference type="Pfam" id="PF00563">
    <property type="entry name" value="EAL"/>
    <property type="match status" value="1"/>
</dbReference>
<protein>
    <submittedName>
        <fullName evidence="4">Bifunctional diguanylate cyclase/phosphodiesterase</fullName>
    </submittedName>
</protein>
<dbReference type="EMBL" id="DWWL01000023">
    <property type="protein sequence ID" value="HJC47149.1"/>
    <property type="molecule type" value="Genomic_DNA"/>
</dbReference>
<evidence type="ECO:0000313" key="5">
    <source>
        <dbReference type="Proteomes" id="UP000823883"/>
    </source>
</evidence>
<feature type="domain" description="EAL" evidence="2">
    <location>
        <begin position="214"/>
        <end position="468"/>
    </location>
</feature>
<evidence type="ECO:0000259" key="3">
    <source>
        <dbReference type="PROSITE" id="PS50887"/>
    </source>
</evidence>
<comment type="caution">
    <text evidence="4">The sequence shown here is derived from an EMBL/GenBank/DDBJ whole genome shotgun (WGS) entry which is preliminary data.</text>
</comment>
<dbReference type="InterPro" id="IPR035919">
    <property type="entry name" value="EAL_sf"/>
</dbReference>
<dbReference type="CDD" id="cd01948">
    <property type="entry name" value="EAL"/>
    <property type="match status" value="1"/>
</dbReference>
<dbReference type="CDD" id="cd01949">
    <property type="entry name" value="GGDEF"/>
    <property type="match status" value="1"/>
</dbReference>